<gene>
    <name evidence="6" type="ORF">Pan54_40960</name>
</gene>
<keyword evidence="7" id="KW-1185">Reference proteome</keyword>
<keyword evidence="4" id="KW-0676">Redox-active center</keyword>
<evidence type="ECO:0000256" key="4">
    <source>
        <dbReference type="ARBA" id="ARBA00023284"/>
    </source>
</evidence>
<dbReference type="InterPro" id="IPR013740">
    <property type="entry name" value="Redoxin"/>
</dbReference>
<evidence type="ECO:0000259" key="5">
    <source>
        <dbReference type="Pfam" id="PF08534"/>
    </source>
</evidence>
<accession>A0A5C5XLR9</accession>
<sequence length="470" mass="51862">MVLAALNLVMKPTNLSPSFRRASFGITHTFCLMSLIVFASGCGQSETISEQEQEKTLKSAPNIVQLGPEDHQLFGRIENSSENPQTLATVPALTIRPATQTELGPEIQTASLELIRRLPAEKVPVTSGTAEWDLEQISALMTESEALISEDSEVPESTRLVRIRENNQRIVSLASHAISISYDEPDQVPQFNAAVHSLMEARFQLALQGDEAALQELYNDAALLAKQQPDSVAAVIASGTIVRLAEKLALRNEADSPWLSEHVRQAKLFATNFRNEEARAIVQLISAAELCEKRNIILPAIECYTVIQQTFPETPFKERIEASLRRVSLVNRKLTIEGPSIDGKTITLKEYAGQHVIIAFWSSKSHEFVNHLDVLNQLTKNEGYAVIGINLDSEPQNFQDFLSSHDVPGQHIFYPLADLRGANQPFAKQFGVSEAPSYWLVDADGIARATALSVEQLSKLPTQKSITAEN</sequence>
<name>A0A5C5XLR9_9PLAN</name>
<dbReference type="RefSeq" id="WP_146505105.1">
    <property type="nucleotide sequence ID" value="NZ_SJPG01000001.1"/>
</dbReference>
<dbReference type="InterPro" id="IPR036249">
    <property type="entry name" value="Thioredoxin-like_sf"/>
</dbReference>
<organism evidence="6 7">
    <name type="scientific">Rubinisphaera italica</name>
    <dbReference type="NCBI Taxonomy" id="2527969"/>
    <lineage>
        <taxon>Bacteria</taxon>
        <taxon>Pseudomonadati</taxon>
        <taxon>Planctomycetota</taxon>
        <taxon>Planctomycetia</taxon>
        <taxon>Planctomycetales</taxon>
        <taxon>Planctomycetaceae</taxon>
        <taxon>Rubinisphaera</taxon>
    </lineage>
</organism>
<dbReference type="GO" id="GO:0030313">
    <property type="term" value="C:cell envelope"/>
    <property type="evidence" value="ECO:0007669"/>
    <property type="project" value="UniProtKB-SubCell"/>
</dbReference>
<dbReference type="AlphaFoldDB" id="A0A5C5XLR9"/>
<comment type="caution">
    <text evidence="6">The sequence shown here is derived from an EMBL/GenBank/DDBJ whole genome shotgun (WGS) entry which is preliminary data.</text>
</comment>
<evidence type="ECO:0000256" key="1">
    <source>
        <dbReference type="ARBA" id="ARBA00004196"/>
    </source>
</evidence>
<dbReference type="Pfam" id="PF08534">
    <property type="entry name" value="Redoxin"/>
    <property type="match status" value="1"/>
</dbReference>
<comment type="subcellular location">
    <subcellularLocation>
        <location evidence="1">Cell envelope</location>
    </subcellularLocation>
</comment>
<evidence type="ECO:0000313" key="6">
    <source>
        <dbReference type="EMBL" id="TWT63343.1"/>
    </source>
</evidence>
<dbReference type="Gene3D" id="3.40.30.10">
    <property type="entry name" value="Glutaredoxin"/>
    <property type="match status" value="1"/>
</dbReference>
<keyword evidence="3" id="KW-1015">Disulfide bond</keyword>
<dbReference type="SUPFAM" id="SSF52833">
    <property type="entry name" value="Thioredoxin-like"/>
    <property type="match status" value="1"/>
</dbReference>
<protein>
    <submittedName>
        <fullName evidence="6">AhpC/TSA family protein</fullName>
    </submittedName>
</protein>
<keyword evidence="2" id="KW-0201">Cytochrome c-type biogenesis</keyword>
<proteinExistence type="predicted"/>
<evidence type="ECO:0000313" key="7">
    <source>
        <dbReference type="Proteomes" id="UP000316095"/>
    </source>
</evidence>
<dbReference type="EMBL" id="SJPG01000001">
    <property type="protein sequence ID" value="TWT63343.1"/>
    <property type="molecule type" value="Genomic_DNA"/>
</dbReference>
<dbReference type="CDD" id="cd02966">
    <property type="entry name" value="TlpA_like_family"/>
    <property type="match status" value="1"/>
</dbReference>
<dbReference type="PANTHER" id="PTHR42852:SF6">
    <property type="entry name" value="THIOL:DISULFIDE INTERCHANGE PROTEIN DSBE"/>
    <property type="match status" value="1"/>
</dbReference>
<dbReference type="PANTHER" id="PTHR42852">
    <property type="entry name" value="THIOL:DISULFIDE INTERCHANGE PROTEIN DSBE"/>
    <property type="match status" value="1"/>
</dbReference>
<dbReference type="OrthoDB" id="252709at2"/>
<feature type="domain" description="Redoxin" evidence="5">
    <location>
        <begin position="342"/>
        <end position="454"/>
    </location>
</feature>
<evidence type="ECO:0000256" key="3">
    <source>
        <dbReference type="ARBA" id="ARBA00023157"/>
    </source>
</evidence>
<dbReference type="GO" id="GO:0016491">
    <property type="term" value="F:oxidoreductase activity"/>
    <property type="evidence" value="ECO:0007669"/>
    <property type="project" value="InterPro"/>
</dbReference>
<reference evidence="6 7" key="1">
    <citation type="submission" date="2019-02" db="EMBL/GenBank/DDBJ databases">
        <title>Deep-cultivation of Planctomycetes and their phenomic and genomic characterization uncovers novel biology.</title>
        <authorList>
            <person name="Wiegand S."/>
            <person name="Jogler M."/>
            <person name="Boedeker C."/>
            <person name="Pinto D."/>
            <person name="Vollmers J."/>
            <person name="Rivas-Marin E."/>
            <person name="Kohn T."/>
            <person name="Peeters S.H."/>
            <person name="Heuer A."/>
            <person name="Rast P."/>
            <person name="Oberbeckmann S."/>
            <person name="Bunk B."/>
            <person name="Jeske O."/>
            <person name="Meyerdierks A."/>
            <person name="Storesund J.E."/>
            <person name="Kallscheuer N."/>
            <person name="Luecker S."/>
            <person name="Lage O.M."/>
            <person name="Pohl T."/>
            <person name="Merkel B.J."/>
            <person name="Hornburger P."/>
            <person name="Mueller R.-W."/>
            <person name="Bruemmer F."/>
            <person name="Labrenz M."/>
            <person name="Spormann A.M."/>
            <person name="Op Den Camp H."/>
            <person name="Overmann J."/>
            <person name="Amann R."/>
            <person name="Jetten M.S.M."/>
            <person name="Mascher T."/>
            <person name="Medema M.H."/>
            <person name="Devos D.P."/>
            <person name="Kaster A.-K."/>
            <person name="Ovreas L."/>
            <person name="Rohde M."/>
            <person name="Galperin M.Y."/>
            <person name="Jogler C."/>
        </authorList>
    </citation>
    <scope>NUCLEOTIDE SEQUENCE [LARGE SCALE GENOMIC DNA]</scope>
    <source>
        <strain evidence="6 7">Pan54</strain>
    </source>
</reference>
<evidence type="ECO:0000256" key="2">
    <source>
        <dbReference type="ARBA" id="ARBA00022748"/>
    </source>
</evidence>
<dbReference type="GO" id="GO:0017004">
    <property type="term" value="P:cytochrome complex assembly"/>
    <property type="evidence" value="ECO:0007669"/>
    <property type="project" value="UniProtKB-KW"/>
</dbReference>
<dbReference type="InterPro" id="IPR050553">
    <property type="entry name" value="Thioredoxin_ResA/DsbE_sf"/>
</dbReference>
<dbReference type="Proteomes" id="UP000316095">
    <property type="component" value="Unassembled WGS sequence"/>
</dbReference>